<sequence length="612" mass="64488">MTVVAVTLLGRPKVLLDGVPVDPPRGNKAWALLAHLALSDRPVPRRTLVDLLFAEAQDPPGALRWNISELRRVLRAAASLDGDPLCLQLTPGSSVDVRQLTDGGCAQAVELAGFGRELLEGLSLPTAPGFDAWLSAERCRIRSCAEAVLVECALDQLARGSAGTAAQLAARAVAMDPLDPGHHAILVRSLGAAGDHVGARRQAVRCVRLFRRELGCAPPAEILAATRPPCSGQLPVAGVAAVRSYLDAGQASMRAGAVDRGLDQLQRAADVAVGVGAPALRAGAFLALASARVHGAGERGTEVRSLLHAAAALARTAQAEGLVAAACRELGFLGVQRGQHDRALVWLDEAQRATDENGETARTLGVRGMCLTDGGEYDGALRCLDESVGRAVRAGDTRQQAWSLAMVGRIHTLRAEHALAVPVLDTALQLVSQDAWTAFQPWPEAFRAEAAIGLGDRGTAHDLLDHAWVLATESDDHCWMATVAHGEARLALVEGDRPRAQRWCDRGLAPAPWYLWPYARLLEAACAAAPDAGRAALARIDRLTAIAARGSMRPLLARAHLHRAEAGARNGVAAARAVASQLDDPALHALITRHEATAAARHRARPAVPVAP</sequence>
<feature type="domain" description="Bacterial transcriptional activator" evidence="1">
    <location>
        <begin position="95"/>
        <end position="223"/>
    </location>
</feature>
<dbReference type="Proteomes" id="UP001233673">
    <property type="component" value="Unassembled WGS sequence"/>
</dbReference>
<dbReference type="EMBL" id="JASNFN010000012">
    <property type="protein sequence ID" value="MDP5183294.1"/>
    <property type="molecule type" value="Genomic_DNA"/>
</dbReference>
<dbReference type="InterPro" id="IPR005158">
    <property type="entry name" value="BTAD"/>
</dbReference>
<gene>
    <name evidence="2" type="ORF">QOZ88_11650</name>
</gene>
<dbReference type="SUPFAM" id="SSF48452">
    <property type="entry name" value="TPR-like"/>
    <property type="match status" value="3"/>
</dbReference>
<dbReference type="RefSeq" id="WP_305999933.1">
    <property type="nucleotide sequence ID" value="NZ_JASNFN010000012.1"/>
</dbReference>
<dbReference type="Gene3D" id="1.10.10.10">
    <property type="entry name" value="Winged helix-like DNA-binding domain superfamily/Winged helix DNA-binding domain"/>
    <property type="match status" value="1"/>
</dbReference>
<keyword evidence="3" id="KW-1185">Reference proteome</keyword>
<dbReference type="SMART" id="SM01043">
    <property type="entry name" value="BTAD"/>
    <property type="match status" value="1"/>
</dbReference>
<organism evidence="2 3">
    <name type="scientific">Blastococcus carthaginiensis</name>
    <dbReference type="NCBI Taxonomy" id="3050034"/>
    <lineage>
        <taxon>Bacteria</taxon>
        <taxon>Bacillati</taxon>
        <taxon>Actinomycetota</taxon>
        <taxon>Actinomycetes</taxon>
        <taxon>Geodermatophilales</taxon>
        <taxon>Geodermatophilaceae</taxon>
        <taxon>Blastococcus</taxon>
    </lineage>
</organism>
<protein>
    <submittedName>
        <fullName evidence="2">BTAD domain-containing putative transcriptional regulator</fullName>
    </submittedName>
</protein>
<evidence type="ECO:0000313" key="2">
    <source>
        <dbReference type="EMBL" id="MDP5183294.1"/>
    </source>
</evidence>
<dbReference type="InterPro" id="IPR036388">
    <property type="entry name" value="WH-like_DNA-bd_sf"/>
</dbReference>
<dbReference type="InterPro" id="IPR011990">
    <property type="entry name" value="TPR-like_helical_dom_sf"/>
</dbReference>
<proteinExistence type="predicted"/>
<comment type="caution">
    <text evidence="2">The sequence shown here is derived from an EMBL/GenBank/DDBJ whole genome shotgun (WGS) entry which is preliminary data.</text>
</comment>
<dbReference type="InterPro" id="IPR051677">
    <property type="entry name" value="AfsR-DnrI-RedD_regulator"/>
</dbReference>
<reference evidence="3" key="1">
    <citation type="submission" date="2023-05" db="EMBL/GenBank/DDBJ databases">
        <title>Draft genome of Pseudofrankia sp. BMG5.37.</title>
        <authorList>
            <person name="Gtari M."/>
            <person name="Ghodhbane F."/>
            <person name="Sbissi I."/>
        </authorList>
    </citation>
    <scope>NUCLEOTIDE SEQUENCE [LARGE SCALE GENOMIC DNA]</scope>
    <source>
        <strain evidence="3">BMG 814</strain>
    </source>
</reference>
<evidence type="ECO:0000259" key="1">
    <source>
        <dbReference type="SMART" id="SM01043"/>
    </source>
</evidence>
<evidence type="ECO:0000313" key="3">
    <source>
        <dbReference type="Proteomes" id="UP001233673"/>
    </source>
</evidence>
<dbReference type="Pfam" id="PF03704">
    <property type="entry name" value="BTAD"/>
    <property type="match status" value="1"/>
</dbReference>
<dbReference type="Gene3D" id="1.25.40.10">
    <property type="entry name" value="Tetratricopeptide repeat domain"/>
    <property type="match status" value="2"/>
</dbReference>
<dbReference type="PANTHER" id="PTHR35807">
    <property type="entry name" value="TRANSCRIPTIONAL REGULATOR REDD-RELATED"/>
    <property type="match status" value="1"/>
</dbReference>
<accession>A0ABT9IDR5</accession>
<name>A0ABT9IDR5_9ACTN</name>